<sequence length="201" mass="21776">MADIVTISGSPSVTSRTGIVLDYLNELAQKGGLETESFSVLDVPPEDLVLGHFQSPQLKAIEKSIKQAKAVIIGTPVYKAAYSGVLKTLLDLLPRDILSGKSILPIATGGTIAHLLSIDYALKPVLYAVGARNILNGIYLIDLQLQHNNGHDVAFDPEIEQRLIVSLNELIDEIKKDLYIRDFEKAELQTAGDTEGKGNKA</sequence>
<dbReference type="Gene3D" id="3.40.50.360">
    <property type="match status" value="1"/>
</dbReference>
<dbReference type="EMBL" id="JAIWJX010000002">
    <property type="protein sequence ID" value="MCK6256190.1"/>
    <property type="molecule type" value="Genomic_DNA"/>
</dbReference>
<evidence type="ECO:0000256" key="3">
    <source>
        <dbReference type="ARBA" id="ARBA00023002"/>
    </source>
</evidence>
<dbReference type="Proteomes" id="UP001139011">
    <property type="component" value="Unassembled WGS sequence"/>
</dbReference>
<dbReference type="PANTHER" id="PTHR43408">
    <property type="entry name" value="FMN REDUCTASE (NADPH)"/>
    <property type="match status" value="1"/>
</dbReference>
<dbReference type="InterPro" id="IPR005025">
    <property type="entry name" value="FMN_Rdtase-like_dom"/>
</dbReference>
<name>A0A9X1XAE8_9BACL</name>
<comment type="caution">
    <text evidence="5">The sequence shown here is derived from an EMBL/GenBank/DDBJ whole genome shotgun (WGS) entry which is preliminary data.</text>
</comment>
<evidence type="ECO:0000256" key="2">
    <source>
        <dbReference type="ARBA" id="ARBA00022643"/>
    </source>
</evidence>
<keyword evidence="2" id="KW-0288">FMN</keyword>
<dbReference type="InterPro" id="IPR029039">
    <property type="entry name" value="Flavoprotein-like_sf"/>
</dbReference>
<protein>
    <submittedName>
        <fullName evidence="5">NADPH-dependent FMN reductase</fullName>
        <ecNumber evidence="5">1.5.1.38</ecNumber>
    </submittedName>
</protein>
<evidence type="ECO:0000259" key="4">
    <source>
        <dbReference type="Pfam" id="PF03358"/>
    </source>
</evidence>
<dbReference type="PANTHER" id="PTHR43408:SF1">
    <property type="entry name" value="FMN REDUCTASE (NADPH)"/>
    <property type="match status" value="1"/>
</dbReference>
<proteinExistence type="predicted"/>
<dbReference type="SUPFAM" id="SSF52218">
    <property type="entry name" value="Flavoproteins"/>
    <property type="match status" value="1"/>
</dbReference>
<evidence type="ECO:0000313" key="6">
    <source>
        <dbReference type="Proteomes" id="UP001139011"/>
    </source>
</evidence>
<dbReference type="RefSeq" id="WP_248251894.1">
    <property type="nucleotide sequence ID" value="NZ_JAIWJX010000002.1"/>
</dbReference>
<evidence type="ECO:0000256" key="1">
    <source>
        <dbReference type="ARBA" id="ARBA00022630"/>
    </source>
</evidence>
<dbReference type="EC" id="1.5.1.38" evidence="5"/>
<feature type="domain" description="NADPH-dependent FMN reductase-like" evidence="4">
    <location>
        <begin position="4"/>
        <end position="142"/>
    </location>
</feature>
<keyword evidence="6" id="KW-1185">Reference proteome</keyword>
<organism evidence="5 6">
    <name type="scientific">Fictibacillus marinisediminis</name>
    <dbReference type="NCBI Taxonomy" id="2878389"/>
    <lineage>
        <taxon>Bacteria</taxon>
        <taxon>Bacillati</taxon>
        <taxon>Bacillota</taxon>
        <taxon>Bacilli</taxon>
        <taxon>Bacillales</taxon>
        <taxon>Fictibacillaceae</taxon>
        <taxon>Fictibacillus</taxon>
    </lineage>
</organism>
<dbReference type="GO" id="GO:0046306">
    <property type="term" value="P:alkanesulfonate catabolic process"/>
    <property type="evidence" value="ECO:0007669"/>
    <property type="project" value="InterPro"/>
</dbReference>
<keyword evidence="3 5" id="KW-0560">Oxidoreductase</keyword>
<dbReference type="NCBIfam" id="TIGR03567">
    <property type="entry name" value="FMN_reduc_SsuE"/>
    <property type="match status" value="1"/>
</dbReference>
<dbReference type="InterPro" id="IPR020048">
    <property type="entry name" value="NADPH-dep_FMN_reduc_SsuE"/>
</dbReference>
<dbReference type="Pfam" id="PF03358">
    <property type="entry name" value="FMN_red"/>
    <property type="match status" value="1"/>
</dbReference>
<dbReference type="GO" id="GO:0052873">
    <property type="term" value="F:FMN reductase (NADPH) activity"/>
    <property type="evidence" value="ECO:0007669"/>
    <property type="project" value="UniProtKB-EC"/>
</dbReference>
<dbReference type="InterPro" id="IPR051814">
    <property type="entry name" value="NAD(P)H-dep_FMN_reductase"/>
</dbReference>
<dbReference type="AlphaFoldDB" id="A0A9X1XAE8"/>
<reference evidence="5" key="1">
    <citation type="submission" date="2021-09" db="EMBL/GenBank/DDBJ databases">
        <title>Genome analysis of Fictibacillus sp. KIGAM418 isolated from marine sediment.</title>
        <authorList>
            <person name="Seo M.-J."/>
            <person name="Cho E.-S."/>
            <person name="Hwang C.Y."/>
        </authorList>
    </citation>
    <scope>NUCLEOTIDE SEQUENCE</scope>
    <source>
        <strain evidence="5">KIGAM418</strain>
    </source>
</reference>
<keyword evidence="1" id="KW-0285">Flavoprotein</keyword>
<evidence type="ECO:0000313" key="5">
    <source>
        <dbReference type="EMBL" id="MCK6256190.1"/>
    </source>
</evidence>
<accession>A0A9X1XAE8</accession>
<gene>
    <name evidence="5" type="primary">ssuE</name>
    <name evidence="5" type="ORF">LCY76_06185</name>
</gene>